<dbReference type="Proteomes" id="UP000593578">
    <property type="component" value="Unassembled WGS sequence"/>
</dbReference>
<name>A0A7J8PNZ1_GOSRA</name>
<proteinExistence type="predicted"/>
<comment type="caution">
    <text evidence="1">The sequence shown here is derived from an EMBL/GenBank/DDBJ whole genome shotgun (WGS) entry which is preliminary data.</text>
</comment>
<evidence type="ECO:0000313" key="1">
    <source>
        <dbReference type="EMBL" id="MBA0590592.1"/>
    </source>
</evidence>
<feature type="non-terminal residue" evidence="1">
    <location>
        <position position="1"/>
    </location>
</feature>
<organism evidence="1 2">
    <name type="scientific">Gossypium raimondii</name>
    <name type="common">Peruvian cotton</name>
    <name type="synonym">Gossypium klotzschianum subsp. raimondii</name>
    <dbReference type="NCBI Taxonomy" id="29730"/>
    <lineage>
        <taxon>Eukaryota</taxon>
        <taxon>Viridiplantae</taxon>
        <taxon>Streptophyta</taxon>
        <taxon>Embryophyta</taxon>
        <taxon>Tracheophyta</taxon>
        <taxon>Spermatophyta</taxon>
        <taxon>Magnoliopsida</taxon>
        <taxon>eudicotyledons</taxon>
        <taxon>Gunneridae</taxon>
        <taxon>Pentapetalae</taxon>
        <taxon>rosids</taxon>
        <taxon>malvids</taxon>
        <taxon>Malvales</taxon>
        <taxon>Malvaceae</taxon>
        <taxon>Malvoideae</taxon>
        <taxon>Gossypium</taxon>
    </lineage>
</organism>
<dbReference type="EMBL" id="JABEZZ010000007">
    <property type="protein sequence ID" value="MBA0590592.1"/>
    <property type="molecule type" value="Genomic_DNA"/>
</dbReference>
<accession>A0A7J8PNZ1</accession>
<sequence>MGCMCVFSFETLQEAMDSAYGEGGANYEVFFKVDLFSVEQENEFVFRIKHDFVGSDFK</sequence>
<dbReference type="AlphaFoldDB" id="A0A7J8PNZ1"/>
<reference evidence="1 2" key="1">
    <citation type="journal article" date="2019" name="Genome Biol. Evol.">
        <title>Insights into the evolution of the New World diploid cottons (Gossypium, subgenus Houzingenia) based on genome sequencing.</title>
        <authorList>
            <person name="Grover C.E."/>
            <person name="Arick M.A. 2nd"/>
            <person name="Thrash A."/>
            <person name="Conover J.L."/>
            <person name="Sanders W.S."/>
            <person name="Peterson D.G."/>
            <person name="Frelichowski J.E."/>
            <person name="Scheffler J.A."/>
            <person name="Scheffler B.E."/>
            <person name="Wendel J.F."/>
        </authorList>
    </citation>
    <scope>NUCLEOTIDE SEQUENCE [LARGE SCALE GENOMIC DNA]</scope>
    <source>
        <strain evidence="1">8</strain>
        <tissue evidence="1">Leaf</tissue>
    </source>
</reference>
<gene>
    <name evidence="1" type="ORF">Gorai_019291</name>
</gene>
<evidence type="ECO:0000313" key="2">
    <source>
        <dbReference type="Proteomes" id="UP000593578"/>
    </source>
</evidence>
<protein>
    <submittedName>
        <fullName evidence="1">Uncharacterized protein</fullName>
    </submittedName>
</protein>